<dbReference type="RefSeq" id="WP_034850854.1">
    <property type="nucleotide sequence ID" value="NZ_AJQT01000006.1"/>
</dbReference>
<dbReference type="EMBL" id="CP023067">
    <property type="protein sequence ID" value="ASY63514.1"/>
    <property type="molecule type" value="Genomic_DNA"/>
</dbReference>
<gene>
    <name evidence="2" type="ORF">SJ05684_c20730</name>
</gene>
<evidence type="ECO:0000313" key="3">
    <source>
        <dbReference type="Proteomes" id="UP000217211"/>
    </source>
</evidence>
<protein>
    <submittedName>
        <fullName evidence="2">Uncharacterized protein</fullName>
    </submittedName>
</protein>
<keyword evidence="3" id="KW-1185">Reference proteome</keyword>
<proteinExistence type="predicted"/>
<feature type="region of interest" description="Disordered" evidence="1">
    <location>
        <begin position="1"/>
        <end position="64"/>
    </location>
</feature>
<dbReference type="Proteomes" id="UP000217211">
    <property type="component" value="Chromosome"/>
</dbReference>
<evidence type="ECO:0000313" key="2">
    <source>
        <dbReference type="EMBL" id="ASY63514.1"/>
    </source>
</evidence>
<reference evidence="2 3" key="1">
    <citation type="submission" date="2017-08" db="EMBL/GenBank/DDBJ databases">
        <title>Multipartite genome sequences of Sinorhizobium species nodulating soybeans.</title>
        <authorList>
            <person name="Tian C.F."/>
        </authorList>
    </citation>
    <scope>NUCLEOTIDE SEQUENCE [LARGE SCALE GENOMIC DNA]</scope>
    <source>
        <strain evidence="2 3">CCBAU 05684</strain>
    </source>
</reference>
<sequence length="64" mass="6896">MGVKNAPTEKGKQAARGLRDSAAREEKKTEARKGSDLAKGADRVDERSRSSDGRSAAAKQRPKK</sequence>
<dbReference type="AlphaFoldDB" id="A0A249PCX1"/>
<organism evidence="2 3">
    <name type="scientific">Sinorhizobium sojae CCBAU 05684</name>
    <dbReference type="NCBI Taxonomy" id="716928"/>
    <lineage>
        <taxon>Bacteria</taxon>
        <taxon>Pseudomonadati</taxon>
        <taxon>Pseudomonadota</taxon>
        <taxon>Alphaproteobacteria</taxon>
        <taxon>Hyphomicrobiales</taxon>
        <taxon>Rhizobiaceae</taxon>
        <taxon>Sinorhizobium/Ensifer group</taxon>
        <taxon>Sinorhizobium</taxon>
    </lineage>
</organism>
<dbReference type="OrthoDB" id="8100405at2"/>
<name>A0A249PCX1_9HYPH</name>
<evidence type="ECO:0000256" key="1">
    <source>
        <dbReference type="SAM" id="MobiDB-lite"/>
    </source>
</evidence>
<accession>A0A249PCX1</accession>
<feature type="compositionally biased region" description="Basic and acidic residues" evidence="1">
    <location>
        <begin position="7"/>
        <end position="52"/>
    </location>
</feature>
<dbReference type="KEGG" id="esj:SJ05684_c20730"/>